<evidence type="ECO:0000256" key="4">
    <source>
        <dbReference type="ARBA" id="ARBA00022679"/>
    </source>
</evidence>
<evidence type="ECO:0000313" key="6">
    <source>
        <dbReference type="Proteomes" id="UP000063387"/>
    </source>
</evidence>
<evidence type="ECO:0000256" key="2">
    <source>
        <dbReference type="ARBA" id="ARBA00007067"/>
    </source>
</evidence>
<dbReference type="EMBL" id="CP014226">
    <property type="protein sequence ID" value="AMD01173.1"/>
    <property type="molecule type" value="Genomic_DNA"/>
</dbReference>
<dbReference type="GO" id="GO:1990228">
    <property type="term" value="C:sulfurtransferase complex"/>
    <property type="evidence" value="ECO:0007669"/>
    <property type="project" value="TreeGrafter"/>
</dbReference>
<dbReference type="InterPro" id="IPR027396">
    <property type="entry name" value="DsrEFH-like"/>
</dbReference>
<reference evidence="5 6" key="2">
    <citation type="submission" date="2016-02" db="EMBL/GenBank/DDBJ databases">
        <authorList>
            <person name="Wen L."/>
            <person name="He K."/>
            <person name="Yang H."/>
        </authorList>
    </citation>
    <scope>NUCLEOTIDE SEQUENCE [LARGE SCALE GENOMIC DNA]</scope>
    <source>
        <strain evidence="5 6">AGD 8-3</strain>
    </source>
</reference>
<keyword evidence="3" id="KW-0963">Cytoplasm</keyword>
<dbReference type="Proteomes" id="UP000063387">
    <property type="component" value="Chromosome"/>
</dbReference>
<dbReference type="GO" id="GO:0002143">
    <property type="term" value="P:tRNA wobble position uridine thiolation"/>
    <property type="evidence" value="ECO:0007669"/>
    <property type="project" value="TreeGrafter"/>
</dbReference>
<dbReference type="NCBIfam" id="NF001237">
    <property type="entry name" value="PRK00207.1"/>
    <property type="match status" value="1"/>
</dbReference>
<dbReference type="Pfam" id="PF02635">
    <property type="entry name" value="DsrE"/>
    <property type="match status" value="1"/>
</dbReference>
<dbReference type="NCBIfam" id="TIGR03012">
    <property type="entry name" value="sulf_tusD_dsrE"/>
    <property type="match status" value="1"/>
</dbReference>
<dbReference type="Gene3D" id="3.40.1260.10">
    <property type="entry name" value="DsrEFH-like"/>
    <property type="match status" value="1"/>
</dbReference>
<protein>
    <submittedName>
        <fullName evidence="5">Putative sulfurtransferase DsrE</fullName>
        <ecNumber evidence="5">2.8.1.-</ecNumber>
    </submittedName>
</protein>
<dbReference type="GO" id="GO:0016783">
    <property type="term" value="F:sulfurtransferase activity"/>
    <property type="evidence" value="ECO:0007669"/>
    <property type="project" value="InterPro"/>
</dbReference>
<sequence length="130" mass="14192">MRYALLVQGAPYSSQASHSALRFAAALLARGHHLACVFFYHDGVYNAARLAAPPQDEPHLLDAWRRLSEEHGTQLQVCIAAALRRGLLDEREASRHGKSGHSVEPPFELTGLGQLIDLGLGVDRLVTFAP</sequence>
<keyword evidence="4 5" id="KW-0808">Transferase</keyword>
<dbReference type="STRING" id="507626.LOKO_02108"/>
<dbReference type="EC" id="2.8.1.-" evidence="5"/>
<dbReference type="GO" id="GO:0097163">
    <property type="term" value="F:sulfur carrier activity"/>
    <property type="evidence" value="ECO:0007669"/>
    <property type="project" value="TreeGrafter"/>
</dbReference>
<reference evidence="5 6" key="1">
    <citation type="journal article" date="2016" name="Genome Announc.">
        <title>Draft Genome Sequence of 'Halomonas chromatireducens' Strain AGD 8-3, a Haloalkaliphilic Chromate- and Selenite-Reducing Gammaproteobacterium.</title>
        <authorList>
            <person name="Sharko F.S."/>
            <person name="Shapovalova A.A."/>
            <person name="Tsygankova S.V."/>
            <person name="Komova A.V."/>
            <person name="Boulygina E.S."/>
            <person name="Teslyuk A.B."/>
            <person name="Gotovtsev P.M."/>
            <person name="Namsaraev Z.B."/>
            <person name="Khijniak T.V."/>
            <person name="Nedoluzhko A.V."/>
            <person name="Vasilov R.G."/>
        </authorList>
    </citation>
    <scope>NUCLEOTIDE SEQUENCE [LARGE SCALE GENOMIC DNA]</scope>
    <source>
        <strain evidence="5 6">AGD 8-3</strain>
    </source>
</reference>
<dbReference type="FunFam" id="3.40.1260.10:FF:000001">
    <property type="entry name" value="Sulfurtransferase TusD"/>
    <property type="match status" value="1"/>
</dbReference>
<keyword evidence="6" id="KW-1185">Reference proteome</keyword>
<gene>
    <name evidence="5" type="primary">dsrE</name>
    <name evidence="5" type="ORF">LOKO_02108</name>
</gene>
<evidence type="ECO:0000313" key="5">
    <source>
        <dbReference type="EMBL" id="AMD01173.1"/>
    </source>
</evidence>
<dbReference type="PATRIC" id="fig|507626.3.peg.2102"/>
<dbReference type="OrthoDB" id="9787483at2"/>
<dbReference type="KEGG" id="hco:LOKO_02108"/>
<name>A0A0X8HEI1_9GAMM</name>
<dbReference type="PANTHER" id="PTHR34874">
    <property type="entry name" value="PROTEIN YCHN"/>
    <property type="match status" value="1"/>
</dbReference>
<comment type="similarity">
    <text evidence="2">Belongs to the DsrE/TusD family.</text>
</comment>
<accession>A0A0X8HEI1</accession>
<dbReference type="RefSeq" id="WP_066448619.1">
    <property type="nucleotide sequence ID" value="NZ_CP014226.1"/>
</dbReference>
<dbReference type="AlphaFoldDB" id="A0A0X8HEI1"/>
<organism evidence="5 6">
    <name type="scientific">Halomonas chromatireducens</name>
    <dbReference type="NCBI Taxonomy" id="507626"/>
    <lineage>
        <taxon>Bacteria</taxon>
        <taxon>Pseudomonadati</taxon>
        <taxon>Pseudomonadota</taxon>
        <taxon>Gammaproteobacteria</taxon>
        <taxon>Oceanospirillales</taxon>
        <taxon>Halomonadaceae</taxon>
        <taxon>Halomonas</taxon>
    </lineage>
</organism>
<proteinExistence type="inferred from homology"/>
<comment type="subcellular location">
    <subcellularLocation>
        <location evidence="1">Cytoplasm</location>
    </subcellularLocation>
</comment>
<dbReference type="SUPFAM" id="SSF75169">
    <property type="entry name" value="DsrEFH-like"/>
    <property type="match status" value="1"/>
</dbReference>
<dbReference type="PANTHER" id="PTHR34874:SF3">
    <property type="entry name" value="SULFURTRANSFERASE TUSD"/>
    <property type="match status" value="1"/>
</dbReference>
<evidence type="ECO:0000256" key="1">
    <source>
        <dbReference type="ARBA" id="ARBA00004496"/>
    </source>
</evidence>
<dbReference type="InterPro" id="IPR017463">
    <property type="entry name" value="Sulphur_relay_TusD/DsrE"/>
</dbReference>
<evidence type="ECO:0000256" key="3">
    <source>
        <dbReference type="ARBA" id="ARBA00022490"/>
    </source>
</evidence>
<dbReference type="InterPro" id="IPR003787">
    <property type="entry name" value="Sulphur_relay_DsrE/F-like"/>
</dbReference>